<organism evidence="10 11">
    <name type="scientific">Lysinibacillus odysseyi 34hs-1 = NBRC 100172</name>
    <dbReference type="NCBI Taxonomy" id="1220589"/>
    <lineage>
        <taxon>Bacteria</taxon>
        <taxon>Bacillati</taxon>
        <taxon>Bacillota</taxon>
        <taxon>Bacilli</taxon>
        <taxon>Bacillales</taxon>
        <taxon>Bacillaceae</taxon>
        <taxon>Lysinibacillus</taxon>
    </lineage>
</organism>
<keyword evidence="11" id="KW-1185">Reference proteome</keyword>
<evidence type="ECO:0000256" key="8">
    <source>
        <dbReference type="ARBA" id="ARBA00023136"/>
    </source>
</evidence>
<keyword evidence="7 9" id="KW-1133">Transmembrane helix</keyword>
<feature type="transmembrane region" description="Helical" evidence="9">
    <location>
        <begin position="77"/>
        <end position="99"/>
    </location>
</feature>
<evidence type="ECO:0000256" key="5">
    <source>
        <dbReference type="ARBA" id="ARBA00022692"/>
    </source>
</evidence>
<protein>
    <recommendedName>
        <fullName evidence="9">Branched-chain amino acid transport system carrier protein</fullName>
    </recommendedName>
</protein>
<feature type="transmembrane region" description="Helical" evidence="9">
    <location>
        <begin position="375"/>
        <end position="397"/>
    </location>
</feature>
<keyword evidence="6 9" id="KW-0029">Amino-acid transport</keyword>
<dbReference type="STRING" id="1220589.CD32_13810"/>
<evidence type="ECO:0000313" key="11">
    <source>
        <dbReference type="Proteomes" id="UP000030437"/>
    </source>
</evidence>
<gene>
    <name evidence="10" type="ORF">CD32_13810</name>
</gene>
<dbReference type="PANTHER" id="PTHR30588">
    <property type="entry name" value="BRANCHED-CHAIN AMINO ACID TRANSPORT SYSTEM 2 CARRIER PROTEIN"/>
    <property type="match status" value="1"/>
</dbReference>
<dbReference type="GO" id="GO:0015820">
    <property type="term" value="P:L-leucine transport"/>
    <property type="evidence" value="ECO:0007669"/>
    <property type="project" value="TreeGrafter"/>
</dbReference>
<feature type="transmembrane region" description="Helical" evidence="9">
    <location>
        <begin position="322"/>
        <end position="343"/>
    </location>
</feature>
<evidence type="ECO:0000256" key="9">
    <source>
        <dbReference type="RuleBase" id="RU362122"/>
    </source>
</evidence>
<accession>A0A0A3IK23</accession>
<feature type="transmembrane region" description="Helical" evidence="9">
    <location>
        <begin position="349"/>
        <end position="368"/>
    </location>
</feature>
<dbReference type="Gene3D" id="1.20.1740.10">
    <property type="entry name" value="Amino acid/polyamine transporter I"/>
    <property type="match status" value="1"/>
</dbReference>
<dbReference type="GO" id="GO:0015818">
    <property type="term" value="P:isoleucine transport"/>
    <property type="evidence" value="ECO:0007669"/>
    <property type="project" value="TreeGrafter"/>
</dbReference>
<feature type="transmembrane region" description="Helical" evidence="9">
    <location>
        <begin position="124"/>
        <end position="143"/>
    </location>
</feature>
<evidence type="ECO:0000256" key="1">
    <source>
        <dbReference type="ARBA" id="ARBA00004651"/>
    </source>
</evidence>
<evidence type="ECO:0000313" key="10">
    <source>
        <dbReference type="EMBL" id="KGR83775.1"/>
    </source>
</evidence>
<evidence type="ECO:0000256" key="4">
    <source>
        <dbReference type="ARBA" id="ARBA00022475"/>
    </source>
</evidence>
<comment type="subcellular location">
    <subcellularLocation>
        <location evidence="1 9">Cell membrane</location>
        <topology evidence="1 9">Multi-pass membrane protein</topology>
    </subcellularLocation>
</comment>
<feature type="transmembrane region" description="Helical" evidence="9">
    <location>
        <begin position="230"/>
        <end position="256"/>
    </location>
</feature>
<proteinExistence type="inferred from homology"/>
<reference evidence="10 11" key="1">
    <citation type="submission" date="2014-02" db="EMBL/GenBank/DDBJ databases">
        <title>Draft genome sequence of Lysinibacillus odysseyi NBRC 100172.</title>
        <authorList>
            <person name="Zhang F."/>
            <person name="Wang G."/>
            <person name="Zhang L."/>
        </authorList>
    </citation>
    <scope>NUCLEOTIDE SEQUENCE [LARGE SCALE GENOMIC DNA]</scope>
    <source>
        <strain evidence="10 11">NBRC 100172</strain>
    </source>
</reference>
<keyword evidence="8 9" id="KW-0472">Membrane</keyword>
<dbReference type="NCBIfam" id="TIGR00796">
    <property type="entry name" value="livcs"/>
    <property type="match status" value="1"/>
</dbReference>
<evidence type="ECO:0000256" key="2">
    <source>
        <dbReference type="ARBA" id="ARBA00008540"/>
    </source>
</evidence>
<dbReference type="PANTHER" id="PTHR30588:SF0">
    <property type="entry name" value="BRANCHED-CHAIN AMINO ACID PERMEASE BRNQ"/>
    <property type="match status" value="1"/>
</dbReference>
<feature type="transmembrane region" description="Helical" evidence="9">
    <location>
        <begin position="417"/>
        <end position="436"/>
    </location>
</feature>
<dbReference type="GO" id="GO:0005304">
    <property type="term" value="F:L-valine transmembrane transporter activity"/>
    <property type="evidence" value="ECO:0007669"/>
    <property type="project" value="TreeGrafter"/>
</dbReference>
<dbReference type="Proteomes" id="UP000030437">
    <property type="component" value="Unassembled WGS sequence"/>
</dbReference>
<dbReference type="RefSeq" id="WP_036155604.1">
    <property type="nucleotide sequence ID" value="NZ_AVCX01000004.1"/>
</dbReference>
<feature type="transmembrane region" description="Helical" evidence="9">
    <location>
        <begin position="42"/>
        <end position="65"/>
    </location>
</feature>
<dbReference type="Pfam" id="PF05525">
    <property type="entry name" value="Branch_AA_trans"/>
    <property type="match status" value="1"/>
</dbReference>
<comment type="caution">
    <text evidence="10">The sequence shown here is derived from an EMBL/GenBank/DDBJ whole genome shotgun (WGS) entry which is preliminary data.</text>
</comment>
<dbReference type="EMBL" id="JPVP01000057">
    <property type="protein sequence ID" value="KGR83775.1"/>
    <property type="molecule type" value="Genomic_DNA"/>
</dbReference>
<dbReference type="eggNOG" id="COG1114">
    <property type="taxonomic scope" value="Bacteria"/>
</dbReference>
<keyword evidence="4" id="KW-1003">Cell membrane</keyword>
<name>A0A0A3IK23_9BACI</name>
<feature type="transmembrane region" description="Helical" evidence="9">
    <location>
        <begin position="286"/>
        <end position="310"/>
    </location>
</feature>
<evidence type="ECO:0000256" key="6">
    <source>
        <dbReference type="ARBA" id="ARBA00022970"/>
    </source>
</evidence>
<keyword evidence="5 9" id="KW-0812">Transmembrane</keyword>
<keyword evidence="3 9" id="KW-0813">Transport</keyword>
<sequence>MSSNKGFFKENIAVGFMLFALFLGAGNIIFPPLLGQQAGEQFFISIIGFLITGVGLPLLAIVAVAKNGGDLQILSNQVHPIFGVIFTSIVYLSIGPFFAIPRTGAVSYNIGITPFLTESQLESWVPLFITTLIFFSVTLYLAFNPTKLVDRIGKLLTPALLIVILILAVKAFVTPMGEFGASQGNYSSHAFSESFIQGYLTMDVLAALVFGIVIVQALQARGVKDVSKQVKVSIFAGIVAALGLSFVYISLCYIGATSVHATGYYEDGGQIIAAAAKVLYGSFGNIVLSATIILACLTTSVGLLSANATFFNRLFPKLSYKAYLIIFTVFSFAISNVGLAKLISISLPVLMMIYPIAIVLMIVSLFAGRFNHARIIYALPLFVATVVGLNDGLKTAGIKIAAYDNLLNLLPLQEQSLGWLIPSVIACVIGIIISLVSKK</sequence>
<dbReference type="InterPro" id="IPR004685">
    <property type="entry name" value="Brnchd-chn_aa_trnsp_Livcs"/>
</dbReference>
<evidence type="ECO:0000256" key="7">
    <source>
        <dbReference type="ARBA" id="ARBA00022989"/>
    </source>
</evidence>
<comment type="function">
    <text evidence="9">Component of the transport system for branched-chain amino acids.</text>
</comment>
<dbReference type="GO" id="GO:0015190">
    <property type="term" value="F:L-leucine transmembrane transporter activity"/>
    <property type="evidence" value="ECO:0007669"/>
    <property type="project" value="TreeGrafter"/>
</dbReference>
<feature type="transmembrane region" description="Helical" evidence="9">
    <location>
        <begin position="155"/>
        <end position="176"/>
    </location>
</feature>
<dbReference type="GO" id="GO:0015188">
    <property type="term" value="F:L-isoleucine transmembrane transporter activity"/>
    <property type="evidence" value="ECO:0007669"/>
    <property type="project" value="TreeGrafter"/>
</dbReference>
<feature type="transmembrane region" description="Helical" evidence="9">
    <location>
        <begin position="12"/>
        <end position="30"/>
    </location>
</feature>
<evidence type="ECO:0000256" key="3">
    <source>
        <dbReference type="ARBA" id="ARBA00022448"/>
    </source>
</evidence>
<comment type="similarity">
    <text evidence="2 9">Belongs to the branched chain amino acid transporter family.</text>
</comment>
<feature type="transmembrane region" description="Helical" evidence="9">
    <location>
        <begin position="196"/>
        <end position="218"/>
    </location>
</feature>
<dbReference type="OrthoDB" id="9783920at2"/>
<dbReference type="GO" id="GO:0005886">
    <property type="term" value="C:plasma membrane"/>
    <property type="evidence" value="ECO:0007669"/>
    <property type="project" value="UniProtKB-SubCell"/>
</dbReference>
<dbReference type="AlphaFoldDB" id="A0A0A3IK23"/>